<keyword evidence="2" id="KW-1185">Reference proteome</keyword>
<evidence type="ECO:0000313" key="1">
    <source>
        <dbReference type="EMBL" id="KAK1145738.1"/>
    </source>
</evidence>
<reference evidence="1 2" key="1">
    <citation type="journal article" date="2023" name="ACS Omega">
        <title>Identification of the Neoaspergillic Acid Biosynthesis Gene Cluster by Establishing an In Vitro CRISPR-Ribonucleoprotein Genetic System in Aspergillus melleus.</title>
        <authorList>
            <person name="Yuan B."/>
            <person name="Grau M.F."/>
            <person name="Murata R.M."/>
            <person name="Torok T."/>
            <person name="Venkateswaran K."/>
            <person name="Stajich J.E."/>
            <person name="Wang C.C.C."/>
        </authorList>
    </citation>
    <scope>NUCLEOTIDE SEQUENCE [LARGE SCALE GENOMIC DNA]</scope>
    <source>
        <strain evidence="1 2">IMV 1140</strain>
    </source>
</reference>
<comment type="caution">
    <text evidence="1">The sequence shown here is derived from an EMBL/GenBank/DDBJ whole genome shotgun (WGS) entry which is preliminary data.</text>
</comment>
<dbReference type="EMBL" id="JAOPJF010000022">
    <property type="protein sequence ID" value="KAK1145738.1"/>
    <property type="molecule type" value="Genomic_DNA"/>
</dbReference>
<organism evidence="1 2">
    <name type="scientific">Aspergillus melleus</name>
    <dbReference type="NCBI Taxonomy" id="138277"/>
    <lineage>
        <taxon>Eukaryota</taxon>
        <taxon>Fungi</taxon>
        <taxon>Dikarya</taxon>
        <taxon>Ascomycota</taxon>
        <taxon>Pezizomycotina</taxon>
        <taxon>Eurotiomycetes</taxon>
        <taxon>Eurotiomycetidae</taxon>
        <taxon>Eurotiales</taxon>
        <taxon>Aspergillaceae</taxon>
        <taxon>Aspergillus</taxon>
        <taxon>Aspergillus subgen. Circumdati</taxon>
    </lineage>
</organism>
<protein>
    <submittedName>
        <fullName evidence="1">Uncharacterized protein</fullName>
    </submittedName>
</protein>
<evidence type="ECO:0000313" key="2">
    <source>
        <dbReference type="Proteomes" id="UP001177260"/>
    </source>
</evidence>
<sequence length="170" mass="18567">MSTPPPPKQQPTLTGSCACTHIQYTSSTPPNILNNCHCTTCRKQSGAAYQTWAIFPSTSIVFTHGEPDLLSRRSSTFATRSVCPRCGATVSMRYDFSPEMVGIAAGTIDQASESGIVPRPARHIYLREKAGWFEVPDDGAERWEGHFDGVREIIEGIVEEKDGSGSTRSE</sequence>
<proteinExistence type="predicted"/>
<name>A0ACC3B5H9_9EURO</name>
<dbReference type="Proteomes" id="UP001177260">
    <property type="component" value="Unassembled WGS sequence"/>
</dbReference>
<gene>
    <name evidence="1" type="ORF">N8T08_003976</name>
</gene>
<accession>A0ACC3B5H9</accession>